<evidence type="ECO:0000313" key="2">
    <source>
        <dbReference type="EMBL" id="MPC34007.1"/>
    </source>
</evidence>
<comment type="caution">
    <text evidence="2">The sequence shown here is derived from an EMBL/GenBank/DDBJ whole genome shotgun (WGS) entry which is preliminary data.</text>
</comment>
<evidence type="ECO:0000256" key="1">
    <source>
        <dbReference type="SAM" id="MobiDB-lite"/>
    </source>
</evidence>
<organism evidence="2 3">
    <name type="scientific">Portunus trituberculatus</name>
    <name type="common">Swimming crab</name>
    <name type="synonym">Neptunus trituberculatus</name>
    <dbReference type="NCBI Taxonomy" id="210409"/>
    <lineage>
        <taxon>Eukaryota</taxon>
        <taxon>Metazoa</taxon>
        <taxon>Ecdysozoa</taxon>
        <taxon>Arthropoda</taxon>
        <taxon>Crustacea</taxon>
        <taxon>Multicrustacea</taxon>
        <taxon>Malacostraca</taxon>
        <taxon>Eumalacostraca</taxon>
        <taxon>Eucarida</taxon>
        <taxon>Decapoda</taxon>
        <taxon>Pleocyemata</taxon>
        <taxon>Brachyura</taxon>
        <taxon>Eubrachyura</taxon>
        <taxon>Portunoidea</taxon>
        <taxon>Portunidae</taxon>
        <taxon>Portuninae</taxon>
        <taxon>Portunus</taxon>
    </lineage>
</organism>
<name>A0A5B7EL68_PORTR</name>
<dbReference type="AlphaFoldDB" id="A0A5B7EL68"/>
<feature type="region of interest" description="Disordered" evidence="1">
    <location>
        <begin position="75"/>
        <end position="96"/>
    </location>
</feature>
<gene>
    <name evidence="2" type="ORF">E2C01_027379</name>
</gene>
<protein>
    <submittedName>
        <fullName evidence="2">Uncharacterized protein</fullName>
    </submittedName>
</protein>
<dbReference type="EMBL" id="VSRR010002961">
    <property type="protein sequence ID" value="MPC34007.1"/>
    <property type="molecule type" value="Genomic_DNA"/>
</dbReference>
<reference evidence="2 3" key="1">
    <citation type="submission" date="2019-05" db="EMBL/GenBank/DDBJ databases">
        <title>Another draft genome of Portunus trituberculatus and its Hox gene families provides insights of decapod evolution.</title>
        <authorList>
            <person name="Jeong J.-H."/>
            <person name="Song I."/>
            <person name="Kim S."/>
            <person name="Choi T."/>
            <person name="Kim D."/>
            <person name="Ryu S."/>
            <person name="Kim W."/>
        </authorList>
    </citation>
    <scope>NUCLEOTIDE SEQUENCE [LARGE SCALE GENOMIC DNA]</scope>
    <source>
        <tissue evidence="2">Muscle</tissue>
    </source>
</reference>
<proteinExistence type="predicted"/>
<keyword evidence="3" id="KW-1185">Reference proteome</keyword>
<evidence type="ECO:0000313" key="3">
    <source>
        <dbReference type="Proteomes" id="UP000324222"/>
    </source>
</evidence>
<accession>A0A5B7EL68</accession>
<dbReference type="Proteomes" id="UP000324222">
    <property type="component" value="Unassembled WGS sequence"/>
</dbReference>
<sequence length="189" mass="20311">MKESYSDRPNNSVMAERQQHHNTMTVLARPGKLLTIGRILTLAGVADNYGLGERLGVLVVKAAGCEMQSSVFPACEHDPRSKPPGGTRSGCDQPHPPLGDNVGCKHGSSLTPDLIPCKMMWAVTGEVDLTTGITRLRGAVGEVALGYSWSIHREGLLWLCFAIHPPAPATATWPLRHSPPPSSKLFPTT</sequence>